<dbReference type="RefSeq" id="WP_260278565.1">
    <property type="nucleotide sequence ID" value="NZ_JANAVZ010000016.1"/>
</dbReference>
<dbReference type="EMBL" id="JANAVZ010000016">
    <property type="protein sequence ID" value="MCT4334664.1"/>
    <property type="molecule type" value="Genomic_DNA"/>
</dbReference>
<dbReference type="PANTHER" id="PTHR31438">
    <property type="entry name" value="LYSINE N-ACYLTRANSFERASE C17G9.06C-RELATED"/>
    <property type="match status" value="1"/>
</dbReference>
<protein>
    <submittedName>
        <fullName evidence="4">Acetyltransferase</fullName>
    </submittedName>
</protein>
<accession>A0ABT2KFA1</accession>
<gene>
    <name evidence="4" type="ORF">MU516_17570</name>
</gene>
<name>A0ABT2KFA1_9RHOB</name>
<proteinExistence type="predicted"/>
<organism evidence="4 5">
    <name type="scientific">Paracoccus maritimus</name>
    <dbReference type="NCBI Taxonomy" id="2933292"/>
    <lineage>
        <taxon>Bacteria</taxon>
        <taxon>Pseudomonadati</taxon>
        <taxon>Pseudomonadota</taxon>
        <taxon>Alphaproteobacteria</taxon>
        <taxon>Rhodobacterales</taxon>
        <taxon>Paracoccaceae</taxon>
        <taxon>Paracoccus</taxon>
    </lineage>
</organism>
<evidence type="ECO:0000313" key="4">
    <source>
        <dbReference type="EMBL" id="MCT4334664.1"/>
    </source>
</evidence>
<evidence type="ECO:0000256" key="1">
    <source>
        <dbReference type="ARBA" id="ARBA00004924"/>
    </source>
</evidence>
<dbReference type="Gene3D" id="3.40.630.30">
    <property type="match status" value="1"/>
</dbReference>
<dbReference type="InterPro" id="IPR019432">
    <property type="entry name" value="Acyltransferase_MbtK/IucB-like"/>
</dbReference>
<dbReference type="InterPro" id="IPR000182">
    <property type="entry name" value="GNAT_dom"/>
</dbReference>
<dbReference type="PROSITE" id="PS51186">
    <property type="entry name" value="GNAT"/>
    <property type="match status" value="1"/>
</dbReference>
<dbReference type="InterPro" id="IPR016181">
    <property type="entry name" value="Acyl_CoA_acyltransferase"/>
</dbReference>
<evidence type="ECO:0000259" key="3">
    <source>
        <dbReference type="PROSITE" id="PS51186"/>
    </source>
</evidence>
<feature type="domain" description="N-acetyltransferase" evidence="3">
    <location>
        <begin position="5"/>
        <end position="159"/>
    </location>
</feature>
<evidence type="ECO:0000313" key="5">
    <source>
        <dbReference type="Proteomes" id="UP001320702"/>
    </source>
</evidence>
<keyword evidence="2" id="KW-0046">Antibiotic resistance</keyword>
<evidence type="ECO:0000256" key="2">
    <source>
        <dbReference type="ARBA" id="ARBA00023251"/>
    </source>
</evidence>
<dbReference type="Pfam" id="PF13523">
    <property type="entry name" value="Acetyltransf_8"/>
    <property type="match status" value="1"/>
</dbReference>
<dbReference type="PANTHER" id="PTHR31438:SF1">
    <property type="entry name" value="LYSINE N-ACYLTRANSFERASE C17G9.06C-RELATED"/>
    <property type="match status" value="1"/>
</dbReference>
<dbReference type="Proteomes" id="UP001320702">
    <property type="component" value="Unassembled WGS sequence"/>
</dbReference>
<reference evidence="4 5" key="1">
    <citation type="submission" date="2022-04" db="EMBL/GenBank/DDBJ databases">
        <title>Paracoccus sp. YLB-12 draft genome sequence.</title>
        <authorList>
            <person name="Yu L."/>
        </authorList>
    </citation>
    <scope>NUCLEOTIDE SEQUENCE [LARGE SCALE GENOMIC DNA]</scope>
    <source>
        <strain evidence="4 5">YLB-12</strain>
    </source>
</reference>
<comment type="pathway">
    <text evidence="1">Siderophore biosynthesis.</text>
</comment>
<dbReference type="SMART" id="SM01006">
    <property type="entry name" value="AlcB"/>
    <property type="match status" value="1"/>
</dbReference>
<keyword evidence="5" id="KW-1185">Reference proteome</keyword>
<sequence>MPDDYSFRPVTRADLPTLADWLRDPVVAEWWEGPDRQIALVSEDLGNPVMRQLIAFLGSTPLGYAQYYPAHHWLAPHFADLPAEAVAIDVFGAPQGRGHGGAWLRVLCDRLLEDAPLLVIDPDPANLRAIRAYEKAGFAGDSIRIDSEGHPVRVMTRHR</sequence>
<dbReference type="SUPFAM" id="SSF55729">
    <property type="entry name" value="Acyl-CoA N-acyltransferases (Nat)"/>
    <property type="match status" value="1"/>
</dbReference>
<comment type="caution">
    <text evidence="4">The sequence shown here is derived from an EMBL/GenBank/DDBJ whole genome shotgun (WGS) entry which is preliminary data.</text>
</comment>